<gene>
    <name evidence="1" type="ORF">HT585_14000</name>
</gene>
<protein>
    <submittedName>
        <fullName evidence="1">Uncharacterized protein</fullName>
    </submittedName>
</protein>
<dbReference type="Proteomes" id="UP000520198">
    <property type="component" value="Unassembled WGS sequence"/>
</dbReference>
<evidence type="ECO:0000313" key="2">
    <source>
        <dbReference type="Proteomes" id="UP000520198"/>
    </source>
</evidence>
<reference evidence="1 2" key="1">
    <citation type="submission" date="2020-06" db="EMBL/GenBank/DDBJ databases">
        <authorList>
            <person name="Grouzdev D.S."/>
        </authorList>
    </citation>
    <scope>NUCLEOTIDE SEQUENCE [LARGE SCALE GENOMIC DNA]</scope>
    <source>
        <strain evidence="1 2">HO-A22</strain>
    </source>
</reference>
<evidence type="ECO:0000313" key="1">
    <source>
        <dbReference type="EMBL" id="NVD39975.1"/>
    </source>
</evidence>
<accession>A0A7Y6UN72</accession>
<dbReference type="RefSeq" id="WP_176353519.1">
    <property type="nucleotide sequence ID" value="NZ_JABWDU010000003.1"/>
</dbReference>
<name>A0A7Y6UN72_9HYPH</name>
<proteinExistence type="predicted"/>
<organism evidence="1 2">
    <name type="scientific">Ensifer oleiphilus</name>
    <dbReference type="NCBI Taxonomy" id="2742698"/>
    <lineage>
        <taxon>Bacteria</taxon>
        <taxon>Pseudomonadati</taxon>
        <taxon>Pseudomonadota</taxon>
        <taxon>Alphaproteobacteria</taxon>
        <taxon>Hyphomicrobiales</taxon>
        <taxon>Rhizobiaceae</taxon>
        <taxon>Sinorhizobium/Ensifer group</taxon>
        <taxon>Ensifer</taxon>
    </lineage>
</organism>
<sequence>MRIKSFLETTFGPGDIQTVETVLDEWRKRQSLPRDHPDTALAAAILLSLFRAGHDTVPKLQLAASRHKGLIDLVSVYEPTRAGKWPRTKTSQTK</sequence>
<comment type="caution">
    <text evidence="1">The sequence shown here is derived from an EMBL/GenBank/DDBJ whole genome shotgun (WGS) entry which is preliminary data.</text>
</comment>
<dbReference type="EMBL" id="JABWDU010000003">
    <property type="protein sequence ID" value="NVD39975.1"/>
    <property type="molecule type" value="Genomic_DNA"/>
</dbReference>
<keyword evidence="2" id="KW-1185">Reference proteome</keyword>
<dbReference type="AlphaFoldDB" id="A0A7Y6UN72"/>